<dbReference type="Proteomes" id="UP001269819">
    <property type="component" value="Unassembled WGS sequence"/>
</dbReference>
<comment type="caution">
    <text evidence="1">The sequence shown here is derived from an EMBL/GenBank/DDBJ whole genome shotgun (WGS) entry which is preliminary data.</text>
</comment>
<keyword evidence="2" id="KW-1185">Reference proteome</keyword>
<name>A0ABU3VZZ5_9GAMM</name>
<reference evidence="1 2" key="1">
    <citation type="submission" date="2023-10" db="EMBL/GenBank/DDBJ databases">
        <title>Characteristics and mechanism of a salt-tolerant marine origin heterotrophic nitrifying- aerobic denitrifying bacteria Marinobacter xestospongiae HN1.</title>
        <authorList>
            <person name="Qi R."/>
        </authorList>
    </citation>
    <scope>NUCLEOTIDE SEQUENCE [LARGE SCALE GENOMIC DNA]</scope>
    <source>
        <strain evidence="1 2">HN1</strain>
    </source>
</reference>
<organism evidence="1 2">
    <name type="scientific">Marinobacter xestospongiae</name>
    <dbReference type="NCBI Taxonomy" id="994319"/>
    <lineage>
        <taxon>Bacteria</taxon>
        <taxon>Pseudomonadati</taxon>
        <taxon>Pseudomonadota</taxon>
        <taxon>Gammaproteobacteria</taxon>
        <taxon>Pseudomonadales</taxon>
        <taxon>Marinobacteraceae</taxon>
        <taxon>Marinobacter</taxon>
    </lineage>
</organism>
<proteinExistence type="predicted"/>
<dbReference type="EMBL" id="JAWIIJ010000009">
    <property type="protein sequence ID" value="MDV2079855.1"/>
    <property type="molecule type" value="Genomic_DNA"/>
</dbReference>
<evidence type="ECO:0000313" key="1">
    <source>
        <dbReference type="EMBL" id="MDV2079855.1"/>
    </source>
</evidence>
<sequence length="171" mass="19701">MESYLESCKTLSLTAREAIALLIIERFCNKNSVSSDYTTEFLEYMWQYPLIRYPDEFCSWEEEKPELVNCGLGDSFPEALKSQLQGSGVSEHVFRTLIEGAVEILWSSFWGAANNQRSYESLKQVIIASKLHHLPSLTPFKFSLFHEGDGWGKEKITNEDVEFWRKIAKMG</sequence>
<evidence type="ECO:0000313" key="2">
    <source>
        <dbReference type="Proteomes" id="UP001269819"/>
    </source>
</evidence>
<gene>
    <name evidence="1" type="ORF">RYS15_14290</name>
</gene>
<dbReference type="RefSeq" id="WP_316974333.1">
    <property type="nucleotide sequence ID" value="NZ_JAWIIJ010000009.1"/>
</dbReference>
<protein>
    <submittedName>
        <fullName evidence="1">Uncharacterized protein</fullName>
    </submittedName>
</protein>
<accession>A0ABU3VZZ5</accession>